<evidence type="ECO:0000256" key="4">
    <source>
        <dbReference type="ARBA" id="ARBA00022801"/>
    </source>
</evidence>
<evidence type="ECO:0000259" key="5">
    <source>
        <dbReference type="PROSITE" id="PS00631"/>
    </source>
</evidence>
<dbReference type="PANTHER" id="PTHR11963">
    <property type="entry name" value="LEUCINE AMINOPEPTIDASE-RELATED"/>
    <property type="match status" value="1"/>
</dbReference>
<dbReference type="GO" id="GO:0030145">
    <property type="term" value="F:manganese ion binding"/>
    <property type="evidence" value="ECO:0007669"/>
    <property type="project" value="InterPro"/>
</dbReference>
<dbReference type="InterPro" id="IPR043472">
    <property type="entry name" value="Macro_dom-like"/>
</dbReference>
<dbReference type="CDD" id="cd00433">
    <property type="entry name" value="Peptidase_M17"/>
    <property type="match status" value="1"/>
</dbReference>
<dbReference type="Gene3D" id="3.40.220.10">
    <property type="entry name" value="Leucine Aminopeptidase, subunit E, domain 1"/>
    <property type="match status" value="1"/>
</dbReference>
<feature type="domain" description="Cytosol aminopeptidase" evidence="5">
    <location>
        <begin position="352"/>
        <end position="359"/>
    </location>
</feature>
<dbReference type="Gene3D" id="3.40.630.10">
    <property type="entry name" value="Zn peptidases"/>
    <property type="match status" value="1"/>
</dbReference>
<comment type="caution">
    <text evidence="6">The sequence shown here is derived from an EMBL/GenBank/DDBJ whole genome shotgun (WGS) entry which is preliminary data.</text>
</comment>
<organism evidence="6 7">
    <name type="scientific">Ganoderma sinense ZZ0214-1</name>
    <dbReference type="NCBI Taxonomy" id="1077348"/>
    <lineage>
        <taxon>Eukaryota</taxon>
        <taxon>Fungi</taxon>
        <taxon>Dikarya</taxon>
        <taxon>Basidiomycota</taxon>
        <taxon>Agaricomycotina</taxon>
        <taxon>Agaricomycetes</taxon>
        <taxon>Polyporales</taxon>
        <taxon>Polyporaceae</taxon>
        <taxon>Ganoderma</taxon>
    </lineage>
</organism>
<dbReference type="InterPro" id="IPR011356">
    <property type="entry name" value="Leucine_aapep/pepB"/>
</dbReference>
<evidence type="ECO:0000256" key="1">
    <source>
        <dbReference type="ARBA" id="ARBA00009528"/>
    </source>
</evidence>
<dbReference type="AlphaFoldDB" id="A0A2G8SLU0"/>
<dbReference type="SUPFAM" id="SSF52949">
    <property type="entry name" value="Macro domain-like"/>
    <property type="match status" value="1"/>
</dbReference>
<dbReference type="PRINTS" id="PR00481">
    <property type="entry name" value="LAMNOPPTDASE"/>
</dbReference>
<dbReference type="PROSITE" id="PS00631">
    <property type="entry name" value="CYTOSOL_AP"/>
    <property type="match status" value="1"/>
</dbReference>
<evidence type="ECO:0000313" key="6">
    <source>
        <dbReference type="EMBL" id="PIL34747.1"/>
    </source>
</evidence>
<dbReference type="STRING" id="1077348.A0A2G8SLU0"/>
<dbReference type="GO" id="GO:0006508">
    <property type="term" value="P:proteolysis"/>
    <property type="evidence" value="ECO:0007669"/>
    <property type="project" value="UniProtKB-KW"/>
</dbReference>
<name>A0A2G8SLU0_9APHY</name>
<dbReference type="EMBL" id="AYKW01000004">
    <property type="protein sequence ID" value="PIL34747.1"/>
    <property type="molecule type" value="Genomic_DNA"/>
</dbReference>
<dbReference type="InterPro" id="IPR000819">
    <property type="entry name" value="Peptidase_M17_C"/>
</dbReference>
<dbReference type="Pfam" id="PF00883">
    <property type="entry name" value="Peptidase_M17"/>
    <property type="match status" value="1"/>
</dbReference>
<proteinExistence type="inferred from homology"/>
<keyword evidence="7" id="KW-1185">Reference proteome</keyword>
<dbReference type="PANTHER" id="PTHR11963:SF23">
    <property type="entry name" value="CYTOSOL AMINOPEPTIDASE"/>
    <property type="match status" value="1"/>
</dbReference>
<gene>
    <name evidence="6" type="ORF">GSI_02534</name>
</gene>
<dbReference type="Proteomes" id="UP000230002">
    <property type="component" value="Unassembled WGS sequence"/>
</dbReference>
<dbReference type="OrthoDB" id="412814at2759"/>
<evidence type="ECO:0000256" key="2">
    <source>
        <dbReference type="ARBA" id="ARBA00022438"/>
    </source>
</evidence>
<accession>A0A2G8SLU0</accession>
<dbReference type="SUPFAM" id="SSF53187">
    <property type="entry name" value="Zn-dependent exopeptidases"/>
    <property type="match status" value="1"/>
</dbReference>
<comment type="similarity">
    <text evidence="1">Belongs to the peptidase M17 family.</text>
</comment>
<reference evidence="6 7" key="1">
    <citation type="journal article" date="2015" name="Sci. Rep.">
        <title>Chromosome-level genome map provides insights into diverse defense mechanisms in the medicinal fungus Ganoderma sinense.</title>
        <authorList>
            <person name="Zhu Y."/>
            <person name="Xu J."/>
            <person name="Sun C."/>
            <person name="Zhou S."/>
            <person name="Xu H."/>
            <person name="Nelson D.R."/>
            <person name="Qian J."/>
            <person name="Song J."/>
            <person name="Luo H."/>
            <person name="Xiang L."/>
            <person name="Li Y."/>
            <person name="Xu Z."/>
            <person name="Ji A."/>
            <person name="Wang L."/>
            <person name="Lu S."/>
            <person name="Hayward A."/>
            <person name="Sun W."/>
            <person name="Li X."/>
            <person name="Schwartz D.C."/>
            <person name="Wang Y."/>
            <person name="Chen S."/>
        </authorList>
    </citation>
    <scope>NUCLEOTIDE SEQUENCE [LARGE SCALE GENOMIC DNA]</scope>
    <source>
        <strain evidence="6 7">ZZ0214-1</strain>
    </source>
</reference>
<keyword evidence="4" id="KW-0378">Hydrolase</keyword>
<evidence type="ECO:0000313" key="7">
    <source>
        <dbReference type="Proteomes" id="UP000230002"/>
    </source>
</evidence>
<keyword evidence="3" id="KW-0645">Protease</keyword>
<evidence type="ECO:0000256" key="3">
    <source>
        <dbReference type="ARBA" id="ARBA00022670"/>
    </source>
</evidence>
<dbReference type="GO" id="GO:0005737">
    <property type="term" value="C:cytoplasm"/>
    <property type="evidence" value="ECO:0007669"/>
    <property type="project" value="InterPro"/>
</dbReference>
<dbReference type="GO" id="GO:0070006">
    <property type="term" value="F:metalloaminopeptidase activity"/>
    <property type="evidence" value="ECO:0007669"/>
    <property type="project" value="InterPro"/>
</dbReference>
<sequence>MLVSRSATCLVLRSPSLLRRMSSIYVLPIDPAAPAATATPVDAAKLWHTTPTANAPKPPKAGTTHLFYGENVTAVSSLGDKFGQKKGDERREVVRKTVGSAIKKVRELGEAVEGGNVVVDASADPHATAVAAHLALYHFTLKTKPTSAFDPRLAQPLPDKLTLSAVSENGEWETGVVYGQAQNLARTLMELPANMMTPTIFAERVKAEAAGVPNVEVIVRDTEWAAQKGMRTFLSVAKGSQEPAKFLEISSWTRSHYNGGAKDAAPLVLVGKGITFDSGGISLKPSAGMKLMRGDMGGAATVSATALAIAKLKVPINLVVLTPLTENLPGPTANKPGDTVYAMNGKSVEIDNTDAEGRLVLSDAIYYGSTEFKPHTLIDVATLTGSMDYSLGEVYSGVFTNSDSLWNELHAAGLREHDRFWRMPLDEEYGPQIYSSNADLCNTGGKRAGCCTAALFLKSFVEGVEPAEGADEPSIRWAHIDIAGSMEASGSGPYHEKGMTGRPTRALIEFVRRLAQQ</sequence>
<protein>
    <recommendedName>
        <fullName evidence="5">Cytosol aminopeptidase domain-containing protein</fullName>
    </recommendedName>
</protein>
<keyword evidence="2" id="KW-0031">Aminopeptidase</keyword>